<dbReference type="PANTHER" id="PTHR47433">
    <property type="entry name" value="VACUOLAR PROTEIN SORTING-ASSOCIATED PROTEIN 17"/>
    <property type="match status" value="1"/>
</dbReference>
<dbReference type="Pfam" id="PF09325">
    <property type="entry name" value="Vps5"/>
    <property type="match status" value="1"/>
</dbReference>
<dbReference type="InterPro" id="IPR027267">
    <property type="entry name" value="AH/BAR_dom_sf"/>
</dbReference>
<dbReference type="Gene3D" id="3.30.1520.10">
    <property type="entry name" value="Phox-like domain"/>
    <property type="match status" value="1"/>
</dbReference>
<accession>A0A8H7Q1C3</accession>
<organism evidence="2 3">
    <name type="scientific">Mortierella isabellina</name>
    <name type="common">Filamentous fungus</name>
    <name type="synonym">Umbelopsis isabellina</name>
    <dbReference type="NCBI Taxonomy" id="91625"/>
    <lineage>
        <taxon>Eukaryota</taxon>
        <taxon>Fungi</taxon>
        <taxon>Fungi incertae sedis</taxon>
        <taxon>Mucoromycota</taxon>
        <taxon>Mucoromycotina</taxon>
        <taxon>Umbelopsidomycetes</taxon>
        <taxon>Umbelopsidales</taxon>
        <taxon>Umbelopsidaceae</taxon>
        <taxon>Umbelopsis</taxon>
    </lineage>
</organism>
<proteinExistence type="predicted"/>
<dbReference type="GO" id="GO:0030905">
    <property type="term" value="C:retromer, tubulation complex"/>
    <property type="evidence" value="ECO:0007669"/>
    <property type="project" value="TreeGrafter"/>
</dbReference>
<dbReference type="GO" id="GO:0005829">
    <property type="term" value="C:cytosol"/>
    <property type="evidence" value="ECO:0007669"/>
    <property type="project" value="GOC"/>
</dbReference>
<name>A0A8H7Q1C3_MORIS</name>
<evidence type="ECO:0000259" key="1">
    <source>
        <dbReference type="Pfam" id="PF09325"/>
    </source>
</evidence>
<dbReference type="InterPro" id="IPR053055">
    <property type="entry name" value="VPS17"/>
</dbReference>
<dbReference type="OrthoDB" id="9976382at2759"/>
<dbReference type="Gene3D" id="1.20.1270.60">
    <property type="entry name" value="Arfaptin homology (AH) domain/BAR domain"/>
    <property type="match status" value="1"/>
</dbReference>
<gene>
    <name evidence="2" type="ORF">INT43_006516</name>
</gene>
<protein>
    <recommendedName>
        <fullName evidence="1">Sorting nexin/Vps5-like C-terminal domain-containing protein</fullName>
    </recommendedName>
</protein>
<evidence type="ECO:0000313" key="2">
    <source>
        <dbReference type="EMBL" id="KAG2183510.1"/>
    </source>
</evidence>
<reference evidence="2" key="1">
    <citation type="submission" date="2020-12" db="EMBL/GenBank/DDBJ databases">
        <title>Metabolic potential, ecology and presence of endohyphal bacteria is reflected in genomic diversity of Mucoromycotina.</title>
        <authorList>
            <person name="Muszewska A."/>
            <person name="Okrasinska A."/>
            <person name="Steczkiewicz K."/>
            <person name="Drgas O."/>
            <person name="Orlowska M."/>
            <person name="Perlinska-Lenart U."/>
            <person name="Aleksandrzak-Piekarczyk T."/>
            <person name="Szatraj K."/>
            <person name="Zielenkiewicz U."/>
            <person name="Pilsyk S."/>
            <person name="Malc E."/>
            <person name="Mieczkowski P."/>
            <person name="Kruszewska J.S."/>
            <person name="Biernat P."/>
            <person name="Pawlowska J."/>
        </authorList>
    </citation>
    <scope>NUCLEOTIDE SEQUENCE</scope>
    <source>
        <strain evidence="2">WA0000067209</strain>
    </source>
</reference>
<dbReference type="GO" id="GO:0042147">
    <property type="term" value="P:retrograde transport, endosome to Golgi"/>
    <property type="evidence" value="ECO:0007669"/>
    <property type="project" value="TreeGrafter"/>
</dbReference>
<comment type="caution">
    <text evidence="2">The sequence shown here is derived from an EMBL/GenBank/DDBJ whole genome shotgun (WGS) entry which is preliminary data.</text>
</comment>
<evidence type="ECO:0000313" key="3">
    <source>
        <dbReference type="Proteomes" id="UP000654370"/>
    </source>
</evidence>
<dbReference type="AlphaFoldDB" id="A0A8H7Q1C3"/>
<dbReference type="PANTHER" id="PTHR47433:SF1">
    <property type="entry name" value="VACUOLAR PROTEIN SORTING-ASSOCIATED PROTEIN 17"/>
    <property type="match status" value="1"/>
</dbReference>
<dbReference type="GO" id="GO:0005768">
    <property type="term" value="C:endosome"/>
    <property type="evidence" value="ECO:0007669"/>
    <property type="project" value="TreeGrafter"/>
</dbReference>
<dbReference type="GO" id="GO:0032266">
    <property type="term" value="F:phosphatidylinositol-3-phosphate binding"/>
    <property type="evidence" value="ECO:0007669"/>
    <property type="project" value="TreeGrafter"/>
</dbReference>
<dbReference type="EMBL" id="JAEPQZ010000003">
    <property type="protein sequence ID" value="KAG2183510.1"/>
    <property type="molecule type" value="Genomic_DNA"/>
</dbReference>
<keyword evidence="3" id="KW-1185">Reference proteome</keyword>
<dbReference type="InterPro" id="IPR036871">
    <property type="entry name" value="PX_dom_sf"/>
</dbReference>
<dbReference type="SUPFAM" id="SSF64268">
    <property type="entry name" value="PX domain"/>
    <property type="match status" value="1"/>
</dbReference>
<feature type="domain" description="Sorting nexin/Vps5-like C-terminal" evidence="1">
    <location>
        <begin position="244"/>
        <end position="470"/>
    </location>
</feature>
<sequence length="502" mass="56754">MFRITALRSSANLIKREAHPQGKTSMSLQQIIAVVANRFSFAEANPKAPQRTGPTGPAIAIAAVGLGVGYWMFGSKSHGKAKEHASGDLSLKHEDATTHSDKFCWPEMLKSHSTWRDQDVGYYIHIIIENSDLKRKEPVFWLESSTNLNKYIHKQRRFPRSISDFRRLAVYLNAAYPNAFVPALPHAKPFNLQRWLDIVCRNDRLRESEALREFVESEVGFYPQSIGATARRRAVSLLPTGSGSSDTVEDIDFDFIDTKRRIEEFERNMAPCTKKCEMEMNYRKELAVAQADIGSEFVSLGAIEREPGLFLYVQTKPLVFKNLAKAFNILADLERSKAASQDSTILDQMKYQLFNSQAAQEVLHVRLKALSEYRDCSRITHTRLKAMERLKFSNSIDHSTVNDAINDLKEARANEAESKQKFDKINSGIKKDICEDFPKDVSQDIKKALADHVKAQIRLHKRELAIFEGLRPYTADLGSSPTNISTVSIQFSLSEANDSDTS</sequence>
<dbReference type="InterPro" id="IPR015404">
    <property type="entry name" value="Vps5_C"/>
</dbReference>
<dbReference type="GO" id="GO:0006886">
    <property type="term" value="P:intracellular protein transport"/>
    <property type="evidence" value="ECO:0007669"/>
    <property type="project" value="TreeGrafter"/>
</dbReference>
<dbReference type="Proteomes" id="UP000654370">
    <property type="component" value="Unassembled WGS sequence"/>
</dbReference>